<name>A0ABP8KB76_9MICO</name>
<sequence>MPYWFNVETGQVETDETRSQDATVMGPYDSHEAAASALQHARENTERWDREDKEWDEGSSWDPESQED</sequence>
<evidence type="ECO:0000313" key="3">
    <source>
        <dbReference type="Proteomes" id="UP001500945"/>
    </source>
</evidence>
<feature type="region of interest" description="Disordered" evidence="1">
    <location>
        <begin position="1"/>
        <end position="68"/>
    </location>
</feature>
<comment type="caution">
    <text evidence="2">The sequence shown here is derived from an EMBL/GenBank/DDBJ whole genome shotgun (WGS) entry which is preliminary data.</text>
</comment>
<accession>A0ABP8KB76</accession>
<organism evidence="2 3">
    <name type="scientific">Fodinibacter luteus</name>
    <dbReference type="NCBI Taxonomy" id="552064"/>
    <lineage>
        <taxon>Bacteria</taxon>
        <taxon>Bacillati</taxon>
        <taxon>Actinomycetota</taxon>
        <taxon>Actinomycetes</taxon>
        <taxon>Micrococcales</taxon>
        <taxon>Intrasporangiaceae</taxon>
        <taxon>Fodinibacter (ex Wang et al. 2009)</taxon>
    </lineage>
</organism>
<feature type="compositionally biased region" description="Basic and acidic residues" evidence="1">
    <location>
        <begin position="40"/>
        <end position="53"/>
    </location>
</feature>
<proteinExistence type="predicted"/>
<dbReference type="RefSeq" id="WP_345204100.1">
    <property type="nucleotide sequence ID" value="NZ_BAABGM010000010.1"/>
</dbReference>
<evidence type="ECO:0008006" key="4">
    <source>
        <dbReference type="Google" id="ProtNLM"/>
    </source>
</evidence>
<dbReference type="EMBL" id="BAABGM010000010">
    <property type="protein sequence ID" value="GAA4403250.1"/>
    <property type="molecule type" value="Genomic_DNA"/>
</dbReference>
<evidence type="ECO:0000256" key="1">
    <source>
        <dbReference type="SAM" id="MobiDB-lite"/>
    </source>
</evidence>
<evidence type="ECO:0000313" key="2">
    <source>
        <dbReference type="EMBL" id="GAA4403250.1"/>
    </source>
</evidence>
<gene>
    <name evidence="2" type="ORF">GCM10023168_14570</name>
</gene>
<feature type="compositionally biased region" description="Acidic residues" evidence="1">
    <location>
        <begin position="54"/>
        <end position="68"/>
    </location>
</feature>
<dbReference type="Proteomes" id="UP001500945">
    <property type="component" value="Unassembled WGS sequence"/>
</dbReference>
<reference evidence="3" key="1">
    <citation type="journal article" date="2019" name="Int. J. Syst. Evol. Microbiol.">
        <title>The Global Catalogue of Microorganisms (GCM) 10K type strain sequencing project: providing services to taxonomists for standard genome sequencing and annotation.</title>
        <authorList>
            <consortium name="The Broad Institute Genomics Platform"/>
            <consortium name="The Broad Institute Genome Sequencing Center for Infectious Disease"/>
            <person name="Wu L."/>
            <person name="Ma J."/>
        </authorList>
    </citation>
    <scope>NUCLEOTIDE SEQUENCE [LARGE SCALE GENOMIC DNA]</scope>
    <source>
        <strain evidence="3">JCM 17809</strain>
    </source>
</reference>
<keyword evidence="3" id="KW-1185">Reference proteome</keyword>
<protein>
    <recommendedName>
        <fullName evidence="4">Methionine aminopeptidase</fullName>
    </recommendedName>
</protein>